<protein>
    <recommendedName>
        <fullName evidence="8">PHD-type domain-containing protein</fullName>
    </recommendedName>
</protein>
<evidence type="ECO:0000256" key="5">
    <source>
        <dbReference type="ARBA" id="ARBA00023242"/>
    </source>
</evidence>
<dbReference type="STRING" id="1684307.A0A316U6B6"/>
<evidence type="ECO:0000256" key="4">
    <source>
        <dbReference type="ARBA" id="ARBA00022833"/>
    </source>
</evidence>
<dbReference type="EMBL" id="KZ819327">
    <property type="protein sequence ID" value="PWN20762.1"/>
    <property type="molecule type" value="Genomic_DNA"/>
</dbReference>
<feature type="compositionally biased region" description="Pro residues" evidence="7">
    <location>
        <begin position="63"/>
        <end position="74"/>
    </location>
</feature>
<dbReference type="AlphaFoldDB" id="A0A316U6B6"/>
<organism evidence="9 10">
    <name type="scientific">Pseudomicrostroma glucosiphilum</name>
    <dbReference type="NCBI Taxonomy" id="1684307"/>
    <lineage>
        <taxon>Eukaryota</taxon>
        <taxon>Fungi</taxon>
        <taxon>Dikarya</taxon>
        <taxon>Basidiomycota</taxon>
        <taxon>Ustilaginomycotina</taxon>
        <taxon>Exobasidiomycetes</taxon>
        <taxon>Microstromatales</taxon>
        <taxon>Microstromatales incertae sedis</taxon>
        <taxon>Pseudomicrostroma</taxon>
    </lineage>
</organism>
<dbReference type="PANTHER" id="PTHR46174">
    <property type="entry name" value="CXXC-TYPE ZINC FINGER PROTEIN 1"/>
    <property type="match status" value="1"/>
</dbReference>
<dbReference type="SUPFAM" id="SSF57903">
    <property type="entry name" value="FYVE/PHD zinc finger"/>
    <property type="match status" value="1"/>
</dbReference>
<dbReference type="InterPro" id="IPR001965">
    <property type="entry name" value="Znf_PHD"/>
</dbReference>
<dbReference type="GO" id="GO:0045893">
    <property type="term" value="P:positive regulation of DNA-templated transcription"/>
    <property type="evidence" value="ECO:0007669"/>
    <property type="project" value="TreeGrafter"/>
</dbReference>
<gene>
    <name evidence="9" type="ORF">BCV69DRAFT_282984</name>
</gene>
<dbReference type="GeneID" id="37014282"/>
<accession>A0A316U6B6</accession>
<evidence type="ECO:0000313" key="10">
    <source>
        <dbReference type="Proteomes" id="UP000245942"/>
    </source>
</evidence>
<evidence type="ECO:0000259" key="8">
    <source>
        <dbReference type="PROSITE" id="PS50016"/>
    </source>
</evidence>
<dbReference type="OrthoDB" id="436852at2759"/>
<dbReference type="SMART" id="SM00249">
    <property type="entry name" value="PHD"/>
    <property type="match status" value="1"/>
</dbReference>
<feature type="region of interest" description="Disordered" evidence="7">
    <location>
        <begin position="1"/>
        <end position="91"/>
    </location>
</feature>
<evidence type="ECO:0000313" key="9">
    <source>
        <dbReference type="EMBL" id="PWN20762.1"/>
    </source>
</evidence>
<dbReference type="RefSeq" id="XP_025347922.1">
    <property type="nucleotide sequence ID" value="XM_025492548.1"/>
</dbReference>
<keyword evidence="5" id="KW-0539">Nucleus</keyword>
<dbReference type="InterPro" id="IPR019787">
    <property type="entry name" value="Znf_PHD-finger"/>
</dbReference>
<dbReference type="Proteomes" id="UP000245942">
    <property type="component" value="Unassembled WGS sequence"/>
</dbReference>
<feature type="region of interest" description="Disordered" evidence="7">
    <location>
        <begin position="441"/>
        <end position="474"/>
    </location>
</feature>
<dbReference type="InterPro" id="IPR019786">
    <property type="entry name" value="Zinc_finger_PHD-type_CS"/>
</dbReference>
<feature type="region of interest" description="Disordered" evidence="7">
    <location>
        <begin position="124"/>
        <end position="217"/>
    </location>
</feature>
<keyword evidence="4" id="KW-0862">Zinc</keyword>
<dbReference type="InterPro" id="IPR037869">
    <property type="entry name" value="Spp1/CFP1"/>
</dbReference>
<reference evidence="9 10" key="1">
    <citation type="journal article" date="2018" name="Mol. Biol. Evol.">
        <title>Broad Genomic Sampling Reveals a Smut Pathogenic Ancestry of the Fungal Clade Ustilaginomycotina.</title>
        <authorList>
            <person name="Kijpornyongpan T."/>
            <person name="Mondo S.J."/>
            <person name="Barry K."/>
            <person name="Sandor L."/>
            <person name="Lee J."/>
            <person name="Lipzen A."/>
            <person name="Pangilinan J."/>
            <person name="LaButti K."/>
            <person name="Hainaut M."/>
            <person name="Henrissat B."/>
            <person name="Grigoriev I.V."/>
            <person name="Spatafora J.W."/>
            <person name="Aime M.C."/>
        </authorList>
    </citation>
    <scope>NUCLEOTIDE SEQUENCE [LARGE SCALE GENOMIC DNA]</scope>
    <source>
        <strain evidence="9 10">MCA 4718</strain>
    </source>
</reference>
<feature type="domain" description="PHD-type" evidence="8">
    <location>
        <begin position="221"/>
        <end position="272"/>
    </location>
</feature>
<proteinExistence type="predicted"/>
<dbReference type="Pfam" id="PF00628">
    <property type="entry name" value="PHD"/>
    <property type="match status" value="1"/>
</dbReference>
<evidence type="ECO:0000256" key="3">
    <source>
        <dbReference type="ARBA" id="ARBA00022771"/>
    </source>
</evidence>
<dbReference type="InterPro" id="IPR013083">
    <property type="entry name" value="Znf_RING/FYVE/PHD"/>
</dbReference>
<evidence type="ECO:0000256" key="7">
    <source>
        <dbReference type="SAM" id="MobiDB-lite"/>
    </source>
</evidence>
<sequence length="644" mass="70207">MPAAEEAESSSAAASPSREDAQLKRKRSSSASPQEQGRSPGHVEVTAYSQGTDDPGANGNQDPPAPRGSPPPMPNFQYVPRVPARLKPGEELLDEAAQAKLLAKRTRDSERKWLASQRAKFAAAHGFEFSPRTYKPPTSSSGANNSVEDVQVEEDETPVAPPASAPSKPKMGKKAAAVEKVTSELVVPQPEAVASLPSPAEEPEDRGQEDSDDDGSSEGGKLYCICRTLYDDDKMMIACDHCDQWYHVLCMKMKNEQADLIDVFVCPRCEPTTTERTTWKPPCARQACTKAARPPLTKYCSDRCGMLVAAARIAKTKQVKAPGGLDRLYSLQVQTARKKEGLVVWGGEEGPQDGLHQTWFQRLDTLHIKDSELGLTLHEISPAGGLTESGTKEEEDLLDLRRALASLTSHKQASSASLDLVMGRIQLLELAYDRAGDLPPVQVSDESASSNKKKTKGSKGSAGAGDDTIKTQPRCGYDERLSWDDERFVAWMKSEQGEQILKGSAELDGRLHDADEMPMERQTQPGEEDAMDVDQRESPSLDPQQSSLAAVPTICGLVKRKCRKHADWSVVRGNDFDAEKKLQTTTLSDLSEQEAHMRARIADLAASIEAKKLYQDERMALSLARETSRLAAMGGANGRSMNGH</sequence>
<feature type="region of interest" description="Disordered" evidence="7">
    <location>
        <begin position="518"/>
        <end position="547"/>
    </location>
</feature>
<evidence type="ECO:0000256" key="2">
    <source>
        <dbReference type="ARBA" id="ARBA00022723"/>
    </source>
</evidence>
<dbReference type="PANTHER" id="PTHR46174:SF1">
    <property type="entry name" value="CXXC-TYPE ZINC FINGER PROTEIN 1"/>
    <property type="match status" value="1"/>
</dbReference>
<keyword evidence="10" id="KW-1185">Reference proteome</keyword>
<dbReference type="InterPro" id="IPR011011">
    <property type="entry name" value="Znf_FYVE_PHD"/>
</dbReference>
<keyword evidence="3 6" id="KW-0863">Zinc-finger</keyword>
<dbReference type="PROSITE" id="PS01359">
    <property type="entry name" value="ZF_PHD_1"/>
    <property type="match status" value="1"/>
</dbReference>
<dbReference type="GO" id="GO:0048188">
    <property type="term" value="C:Set1C/COMPASS complex"/>
    <property type="evidence" value="ECO:0007669"/>
    <property type="project" value="InterPro"/>
</dbReference>
<dbReference type="Gene3D" id="3.30.40.10">
    <property type="entry name" value="Zinc/RING finger domain, C3HC4 (zinc finger)"/>
    <property type="match status" value="1"/>
</dbReference>
<feature type="compositionally biased region" description="Polar residues" evidence="7">
    <location>
        <begin position="136"/>
        <end position="148"/>
    </location>
</feature>
<evidence type="ECO:0000256" key="1">
    <source>
        <dbReference type="ARBA" id="ARBA00004123"/>
    </source>
</evidence>
<dbReference type="PROSITE" id="PS50016">
    <property type="entry name" value="ZF_PHD_2"/>
    <property type="match status" value="1"/>
</dbReference>
<comment type="subcellular location">
    <subcellularLocation>
        <location evidence="1">Nucleus</location>
    </subcellularLocation>
</comment>
<name>A0A316U6B6_9BASI</name>
<keyword evidence="2" id="KW-0479">Metal-binding</keyword>
<dbReference type="GO" id="GO:0008270">
    <property type="term" value="F:zinc ion binding"/>
    <property type="evidence" value="ECO:0007669"/>
    <property type="project" value="UniProtKB-KW"/>
</dbReference>
<evidence type="ECO:0000256" key="6">
    <source>
        <dbReference type="PROSITE-ProRule" id="PRU00146"/>
    </source>
</evidence>